<feature type="region of interest" description="Disordered" evidence="1">
    <location>
        <begin position="227"/>
        <end position="250"/>
    </location>
</feature>
<accession>A0ABN9PXI2</accession>
<evidence type="ECO:0000313" key="3">
    <source>
        <dbReference type="Proteomes" id="UP001189429"/>
    </source>
</evidence>
<proteinExistence type="predicted"/>
<evidence type="ECO:0000313" key="2">
    <source>
        <dbReference type="EMBL" id="CAK0796643.1"/>
    </source>
</evidence>
<feature type="non-terminal residue" evidence="2">
    <location>
        <position position="250"/>
    </location>
</feature>
<organism evidence="2 3">
    <name type="scientific">Prorocentrum cordatum</name>
    <dbReference type="NCBI Taxonomy" id="2364126"/>
    <lineage>
        <taxon>Eukaryota</taxon>
        <taxon>Sar</taxon>
        <taxon>Alveolata</taxon>
        <taxon>Dinophyceae</taxon>
        <taxon>Prorocentrales</taxon>
        <taxon>Prorocentraceae</taxon>
        <taxon>Prorocentrum</taxon>
    </lineage>
</organism>
<dbReference type="EMBL" id="CAUYUJ010001585">
    <property type="protein sequence ID" value="CAK0796643.1"/>
    <property type="molecule type" value="Genomic_DNA"/>
</dbReference>
<name>A0ABN9PXI2_9DINO</name>
<evidence type="ECO:0008006" key="4">
    <source>
        <dbReference type="Google" id="ProtNLM"/>
    </source>
</evidence>
<keyword evidence="3" id="KW-1185">Reference proteome</keyword>
<dbReference type="Proteomes" id="UP001189429">
    <property type="component" value="Unassembled WGS sequence"/>
</dbReference>
<feature type="non-terminal residue" evidence="2">
    <location>
        <position position="1"/>
    </location>
</feature>
<feature type="region of interest" description="Disordered" evidence="1">
    <location>
        <begin position="186"/>
        <end position="215"/>
    </location>
</feature>
<comment type="caution">
    <text evidence="2">The sequence shown here is derived from an EMBL/GenBank/DDBJ whole genome shotgun (WGS) entry which is preliminary data.</text>
</comment>
<reference evidence="2" key="1">
    <citation type="submission" date="2023-10" db="EMBL/GenBank/DDBJ databases">
        <authorList>
            <person name="Chen Y."/>
            <person name="Shah S."/>
            <person name="Dougan E. K."/>
            <person name="Thang M."/>
            <person name="Chan C."/>
        </authorList>
    </citation>
    <scope>NUCLEOTIDE SEQUENCE [LARGE SCALE GENOMIC DNA]</scope>
</reference>
<evidence type="ECO:0000256" key="1">
    <source>
        <dbReference type="SAM" id="MobiDB-lite"/>
    </source>
</evidence>
<protein>
    <recommendedName>
        <fullName evidence="4">Peptidylprolyl isomerase</fullName>
    </recommendedName>
</protein>
<gene>
    <name evidence="2" type="ORF">PCOR1329_LOCUS5965</name>
</gene>
<sequence length="250" mass="26913">DTRAGLAEGSGGMSTCEDFGKEPRVLVVGEEDAGDSDDFVPPCIGRCLMLPPRGVVEGMRFELILRDGVPLSDLDQNIRLACAEGLPSTLPDTTGPVHVRIEVRRVEPPLQGPSTPGWEGLPSLRQEAQRAEELELMEGGRHRAMALRRWRRVLAWLGQLLRARRWQLQASDGAADADGTMYDLEWDDEESDGDADPGGPGGPPTTTGLDEAPLAVPAVEERCLLRLRAPSAADGPKVPGGPATVSERLR</sequence>
<feature type="compositionally biased region" description="Acidic residues" evidence="1">
    <location>
        <begin position="186"/>
        <end position="195"/>
    </location>
</feature>